<evidence type="ECO:0000313" key="2">
    <source>
        <dbReference type="Proteomes" id="UP000250069"/>
    </source>
</evidence>
<sequence>MSSFHLFKRTLHASAHDRRRKHALRTASLLSRNDAVFIFGPFFGGIHIIDKTGHQCAGLLNIKNLTSHNSGFMM</sequence>
<name>A0ABC8D1J0_BACVE</name>
<accession>A0ABC8D1J0</accession>
<gene>
    <name evidence="1" type="ORF">BVDSYZ_02495</name>
</gene>
<evidence type="ECO:0000313" key="1">
    <source>
        <dbReference type="EMBL" id="AWX70968.1"/>
    </source>
</evidence>
<protein>
    <submittedName>
        <fullName evidence="1">Uncharacterized protein</fullName>
    </submittedName>
</protein>
<dbReference type="AlphaFoldDB" id="A0ABC8D1J0"/>
<dbReference type="EMBL" id="CP030150">
    <property type="protein sequence ID" value="AWX70968.1"/>
    <property type="molecule type" value="Genomic_DNA"/>
</dbReference>
<dbReference type="Proteomes" id="UP000250069">
    <property type="component" value="Chromosome"/>
</dbReference>
<organism evidence="1 2">
    <name type="scientific">Bacillus velezensis</name>
    <dbReference type="NCBI Taxonomy" id="492670"/>
    <lineage>
        <taxon>Bacteria</taxon>
        <taxon>Bacillati</taxon>
        <taxon>Bacillota</taxon>
        <taxon>Bacilli</taxon>
        <taxon>Bacillales</taxon>
        <taxon>Bacillaceae</taxon>
        <taxon>Bacillus</taxon>
        <taxon>Bacillus amyloliquefaciens group</taxon>
    </lineage>
</organism>
<reference evidence="1 2" key="1">
    <citation type="submission" date="2018-06" db="EMBL/GenBank/DDBJ databases">
        <title>Complete Genome Sequence of Bacillus velezensis DSYZ, a Plant Growth-Promoting Rhizobacterium with Antifungal Activity.</title>
        <authorList>
            <person name="Du B."/>
            <person name="Ding Y."/>
            <person name="Liu K."/>
            <person name="Yao L."/>
            <person name="Wang C."/>
            <person name="Li H."/>
            <person name="Liu H."/>
        </authorList>
    </citation>
    <scope>NUCLEOTIDE SEQUENCE [LARGE SCALE GENOMIC DNA]</scope>
    <source>
        <strain evidence="1 2">DSYZ</strain>
    </source>
</reference>
<proteinExistence type="predicted"/>